<dbReference type="GO" id="GO:0015234">
    <property type="term" value="F:thiamine transmembrane transporter activity"/>
    <property type="evidence" value="ECO:0007669"/>
    <property type="project" value="InterPro"/>
</dbReference>
<dbReference type="RefSeq" id="WP_092475672.1">
    <property type="nucleotide sequence ID" value="NZ_FOHN01000002.1"/>
</dbReference>
<feature type="transmembrane region" description="Helical" evidence="1">
    <location>
        <begin position="51"/>
        <end position="70"/>
    </location>
</feature>
<dbReference type="OrthoDB" id="9795813at2"/>
<dbReference type="GO" id="GO:0005886">
    <property type="term" value="C:plasma membrane"/>
    <property type="evidence" value="ECO:0007669"/>
    <property type="project" value="InterPro"/>
</dbReference>
<gene>
    <name evidence="2" type="ORF">SAMN04487772_102159</name>
</gene>
<dbReference type="AlphaFoldDB" id="A0A1H9YR55"/>
<feature type="transmembrane region" description="Helical" evidence="1">
    <location>
        <begin position="20"/>
        <end position="39"/>
    </location>
</feature>
<evidence type="ECO:0000313" key="2">
    <source>
        <dbReference type="EMBL" id="SES71554.1"/>
    </source>
</evidence>
<reference evidence="2 3" key="1">
    <citation type="submission" date="2016-10" db="EMBL/GenBank/DDBJ databases">
        <authorList>
            <person name="de Groot N.N."/>
        </authorList>
    </citation>
    <scope>NUCLEOTIDE SEQUENCE [LARGE SCALE GENOMIC DNA]</scope>
    <source>
        <strain evidence="2 3">DSM 1801</strain>
    </source>
</reference>
<evidence type="ECO:0000313" key="3">
    <source>
        <dbReference type="Proteomes" id="UP000199800"/>
    </source>
</evidence>
<evidence type="ECO:0000256" key="1">
    <source>
        <dbReference type="SAM" id="Phobius"/>
    </source>
</evidence>
<organism evidence="2 3">
    <name type="scientific">[Clostridium] polysaccharolyticum</name>
    <dbReference type="NCBI Taxonomy" id="29364"/>
    <lineage>
        <taxon>Bacteria</taxon>
        <taxon>Bacillati</taxon>
        <taxon>Bacillota</taxon>
        <taxon>Clostridia</taxon>
        <taxon>Lachnospirales</taxon>
        <taxon>Lachnospiraceae</taxon>
    </lineage>
</organism>
<sequence>MLKYFYSVNNGTISFKTPSYMVILVLAALLLLLASILGSRKCSKKFSTRQLAFCSICMALAFALSFAKLFEAPMGGSITPMSAFFITFVGYLYGTYAGVITGIAYGFLQLTVGTGLIHPVQILVDYPLAFGALGLSGLFANSKNGLIKGYLLGITGRLFFHVLSGVVFFASYAGDQNVFWYSFTYNIGYIGIEGILTIIILFVPAVKKGIGQINRIALDS</sequence>
<feature type="transmembrane region" description="Helical" evidence="1">
    <location>
        <begin position="150"/>
        <end position="173"/>
    </location>
</feature>
<protein>
    <submittedName>
        <fullName evidence="2">Thiamine transporter</fullName>
    </submittedName>
</protein>
<dbReference type="Pfam" id="PF09515">
    <property type="entry name" value="Thia_YuaJ"/>
    <property type="match status" value="1"/>
</dbReference>
<keyword evidence="3" id="KW-1185">Reference proteome</keyword>
<dbReference type="InterPro" id="IPR012651">
    <property type="entry name" value="Thia_Transptr_ThiT"/>
</dbReference>
<keyword evidence="1" id="KW-0472">Membrane</keyword>
<dbReference type="STRING" id="29364.SAMN04487772_102159"/>
<dbReference type="EMBL" id="FOHN01000002">
    <property type="protein sequence ID" value="SES71554.1"/>
    <property type="molecule type" value="Genomic_DNA"/>
</dbReference>
<proteinExistence type="predicted"/>
<feature type="transmembrane region" description="Helical" evidence="1">
    <location>
        <begin position="185"/>
        <end position="206"/>
    </location>
</feature>
<keyword evidence="1" id="KW-1133">Transmembrane helix</keyword>
<accession>A0A1H9YR55</accession>
<name>A0A1H9YR55_9FIRM</name>
<keyword evidence="1" id="KW-0812">Transmembrane</keyword>
<dbReference type="Gene3D" id="1.10.1760.20">
    <property type="match status" value="1"/>
</dbReference>
<feature type="transmembrane region" description="Helical" evidence="1">
    <location>
        <begin position="82"/>
        <end position="108"/>
    </location>
</feature>
<dbReference type="Proteomes" id="UP000199800">
    <property type="component" value="Unassembled WGS sequence"/>
</dbReference>